<protein>
    <recommendedName>
        <fullName evidence="5">hydroxyacylglutathione hydrolase</fullName>
        <ecNumber evidence="5">3.1.2.6</ecNumber>
    </recommendedName>
    <alternativeName>
        <fullName evidence="9">Glyoxalase II</fullName>
    </alternativeName>
</protein>
<comment type="pathway">
    <text evidence="3">Secondary metabolite metabolism; methylglyoxal degradation; (R)-lactate from methylglyoxal: step 2/2.</text>
</comment>
<dbReference type="CDD" id="cd07723">
    <property type="entry name" value="hydroxyacylglutathione_hydrolase_MBL-fold"/>
    <property type="match status" value="1"/>
</dbReference>
<reference evidence="11 12" key="1">
    <citation type="journal article" date="2017" name="Mycologia">
        <title>Bifiguratus adelaidae, gen. et sp. nov., a new member of Mucoromycotina in endophytic and soil-dwelling habitats.</title>
        <authorList>
            <person name="Torres-Cruz T.J."/>
            <person name="Billingsley Tobias T.L."/>
            <person name="Almatruk M."/>
            <person name="Hesse C."/>
            <person name="Kuske C.R."/>
            <person name="Desiro A."/>
            <person name="Benucci G.M."/>
            <person name="Bonito G."/>
            <person name="Stajich J.E."/>
            <person name="Dunlap C."/>
            <person name="Arnold A.E."/>
            <person name="Porras-Alfaro A."/>
        </authorList>
    </citation>
    <scope>NUCLEOTIDE SEQUENCE [LARGE SCALE GENOMIC DNA]</scope>
    <source>
        <strain evidence="11 12">AZ0501</strain>
    </source>
</reference>
<dbReference type="AlphaFoldDB" id="A0A261Y801"/>
<sequence length="283" mass="31231">MKVIPIPVLEDNFSYILIDEKTKEAAIIDPAEPIKILNILSQTGAKLTTILTTHHHWDHSGGNIDLIAKKPGLAVYGADARIPEINYVCKDKEDICLGTLTITPLHTPCHTKGHICYYVQDGNSSKTNGMTINASSHPTQSPSKAVFTGDTLFIAGCGRFFEGDARDMYRCLYHVLGELPGETVVYGGHDYVRSNVDFALSINPQNSDLHMFNANVGSIYQQHDQHYLGSNPSGRPFIVSTIEQEKKINPFLRCHDPAIMAAVGKTDPVEVLGGLREMKDEQR</sequence>
<dbReference type="Proteomes" id="UP000242875">
    <property type="component" value="Unassembled WGS sequence"/>
</dbReference>
<feature type="domain" description="Metallo-beta-lactamase" evidence="10">
    <location>
        <begin position="11"/>
        <end position="189"/>
    </location>
</feature>
<evidence type="ECO:0000313" key="11">
    <source>
        <dbReference type="EMBL" id="OZJ06729.1"/>
    </source>
</evidence>
<dbReference type="GO" id="GO:0046872">
    <property type="term" value="F:metal ion binding"/>
    <property type="evidence" value="ECO:0007669"/>
    <property type="project" value="UniProtKB-KW"/>
</dbReference>
<keyword evidence="6" id="KW-0479">Metal-binding</keyword>
<dbReference type="NCBIfam" id="TIGR03413">
    <property type="entry name" value="GSH_gloB"/>
    <property type="match status" value="1"/>
</dbReference>
<dbReference type="Pfam" id="PF16123">
    <property type="entry name" value="HAGH_C"/>
    <property type="match status" value="1"/>
</dbReference>
<name>A0A261Y801_9FUNG</name>
<evidence type="ECO:0000256" key="1">
    <source>
        <dbReference type="ARBA" id="ARBA00001623"/>
    </source>
</evidence>
<dbReference type="GO" id="GO:0019243">
    <property type="term" value="P:methylglyoxal catabolic process to D-lactate via S-lactoyl-glutathione"/>
    <property type="evidence" value="ECO:0007669"/>
    <property type="project" value="InterPro"/>
</dbReference>
<evidence type="ECO:0000256" key="4">
    <source>
        <dbReference type="ARBA" id="ARBA00006759"/>
    </source>
</evidence>
<dbReference type="EC" id="3.1.2.6" evidence="5"/>
<comment type="cofactor">
    <cofactor evidence="2">
        <name>Zn(2+)</name>
        <dbReference type="ChEBI" id="CHEBI:29105"/>
    </cofactor>
</comment>
<dbReference type="OrthoDB" id="515692at2759"/>
<dbReference type="InterPro" id="IPR001279">
    <property type="entry name" value="Metallo-B-lactamas"/>
</dbReference>
<comment type="catalytic activity">
    <reaction evidence="1">
        <text>an S-(2-hydroxyacyl)glutathione + H2O = a 2-hydroxy carboxylate + glutathione + H(+)</text>
        <dbReference type="Rhea" id="RHEA:21864"/>
        <dbReference type="ChEBI" id="CHEBI:15377"/>
        <dbReference type="ChEBI" id="CHEBI:15378"/>
        <dbReference type="ChEBI" id="CHEBI:57925"/>
        <dbReference type="ChEBI" id="CHEBI:58896"/>
        <dbReference type="ChEBI" id="CHEBI:71261"/>
        <dbReference type="EC" id="3.1.2.6"/>
    </reaction>
</comment>
<dbReference type="PANTHER" id="PTHR11935">
    <property type="entry name" value="BETA LACTAMASE DOMAIN"/>
    <property type="match status" value="1"/>
</dbReference>
<evidence type="ECO:0000256" key="2">
    <source>
        <dbReference type="ARBA" id="ARBA00001947"/>
    </source>
</evidence>
<dbReference type="EMBL" id="MVBO01000002">
    <property type="protein sequence ID" value="OZJ06729.1"/>
    <property type="molecule type" value="Genomic_DNA"/>
</dbReference>
<evidence type="ECO:0000256" key="6">
    <source>
        <dbReference type="ARBA" id="ARBA00022723"/>
    </source>
</evidence>
<dbReference type="Pfam" id="PF00753">
    <property type="entry name" value="Lactamase_B"/>
    <property type="match status" value="1"/>
</dbReference>
<dbReference type="PANTHER" id="PTHR11935:SF94">
    <property type="entry name" value="TENZING NORGAY, ISOFORM C"/>
    <property type="match status" value="1"/>
</dbReference>
<evidence type="ECO:0000256" key="8">
    <source>
        <dbReference type="ARBA" id="ARBA00022833"/>
    </source>
</evidence>
<dbReference type="HAMAP" id="MF_01374">
    <property type="entry name" value="Glyoxalase_2"/>
    <property type="match status" value="1"/>
</dbReference>
<dbReference type="InterPro" id="IPR036866">
    <property type="entry name" value="RibonucZ/Hydroxyglut_hydro"/>
</dbReference>
<dbReference type="InterPro" id="IPR017782">
    <property type="entry name" value="Hydroxyacylglutathione_Hdrlase"/>
</dbReference>
<dbReference type="Gene3D" id="3.60.15.10">
    <property type="entry name" value="Ribonuclease Z/Hydroxyacylglutathione hydrolase-like"/>
    <property type="match status" value="1"/>
</dbReference>
<evidence type="ECO:0000256" key="5">
    <source>
        <dbReference type="ARBA" id="ARBA00011917"/>
    </source>
</evidence>
<dbReference type="InterPro" id="IPR032282">
    <property type="entry name" value="HAGH_C"/>
</dbReference>
<keyword evidence="7" id="KW-0378">Hydrolase</keyword>
<dbReference type="SUPFAM" id="SSF56281">
    <property type="entry name" value="Metallo-hydrolase/oxidoreductase"/>
    <property type="match status" value="1"/>
</dbReference>
<keyword evidence="8" id="KW-0862">Zinc</keyword>
<evidence type="ECO:0000256" key="3">
    <source>
        <dbReference type="ARBA" id="ARBA00004963"/>
    </source>
</evidence>
<evidence type="ECO:0000313" key="12">
    <source>
        <dbReference type="Proteomes" id="UP000242875"/>
    </source>
</evidence>
<organism evidence="11 12">
    <name type="scientific">Bifiguratus adelaidae</name>
    <dbReference type="NCBI Taxonomy" id="1938954"/>
    <lineage>
        <taxon>Eukaryota</taxon>
        <taxon>Fungi</taxon>
        <taxon>Fungi incertae sedis</taxon>
        <taxon>Mucoromycota</taxon>
        <taxon>Mucoromycotina</taxon>
        <taxon>Endogonomycetes</taxon>
        <taxon>Endogonales</taxon>
        <taxon>Endogonales incertae sedis</taxon>
        <taxon>Bifiguratus</taxon>
    </lineage>
</organism>
<proteinExistence type="inferred from homology"/>
<dbReference type="UniPathway" id="UPA00619">
    <property type="reaction ID" value="UER00676"/>
</dbReference>
<dbReference type="GO" id="GO:0004416">
    <property type="term" value="F:hydroxyacylglutathione hydrolase activity"/>
    <property type="evidence" value="ECO:0007669"/>
    <property type="project" value="UniProtKB-EC"/>
</dbReference>
<gene>
    <name evidence="11" type="ORF">BZG36_00343</name>
</gene>
<evidence type="ECO:0000259" key="10">
    <source>
        <dbReference type="SMART" id="SM00849"/>
    </source>
</evidence>
<keyword evidence="12" id="KW-1185">Reference proteome</keyword>
<evidence type="ECO:0000256" key="7">
    <source>
        <dbReference type="ARBA" id="ARBA00022801"/>
    </source>
</evidence>
<dbReference type="SMART" id="SM00849">
    <property type="entry name" value="Lactamase_B"/>
    <property type="match status" value="1"/>
</dbReference>
<accession>A0A261Y801</accession>
<evidence type="ECO:0000256" key="9">
    <source>
        <dbReference type="ARBA" id="ARBA00031044"/>
    </source>
</evidence>
<comment type="caution">
    <text evidence="11">The sequence shown here is derived from an EMBL/GenBank/DDBJ whole genome shotgun (WGS) entry which is preliminary data.</text>
</comment>
<comment type="similarity">
    <text evidence="4">Belongs to the metallo-beta-lactamase superfamily. Glyoxalase II family.</text>
</comment>
<dbReference type="InterPro" id="IPR035680">
    <property type="entry name" value="Clx_II_MBL"/>
</dbReference>